<sequence>MTGIWVALVAAAAFWPGVSSDSLSTTQVSNVQARLADAAQERCVDLEFLSIITSWELGTRQQTLLETSATVYSVFSDQSLPPPSTVPDNMTDALAPVFSMARQIVSNRTTSNHNHTGAQPLMSDGSAADPASNGVAVLIAGWTGQGDSDGLNYTGAAKDQLDFLLNNVSRSSDGAISHRVSQTQLWSDFVYMVPPFLAYYGVLTENETLVSEAYNQIRVYRNNLRDTNANNLWQHVVLGSSGTDPGHWSTGNGWAAAGMLRVYATIQKSQYESTFSSEMDDLISWALEIQKAMYEAVDNTYIFRNYVDNDSTFYDGSSTALMAYTVYRLYTITGDTTYIRQAERSRTALYAGGATSTFSLSLSSTSTSTAPASTSTSGYEHFTSDGWLTPVVNPHSYGVEGSESAEAQAFVLLMQSAYEEWVADGSQGSGALQLLDFGTSANLGQKTGYACRCRGRLQTKILNINVRDVRAEP</sequence>
<evidence type="ECO:0000256" key="1">
    <source>
        <dbReference type="ARBA" id="ARBA00022801"/>
    </source>
</evidence>
<gene>
    <name evidence="3" type="ORF">ARMSODRAFT_989967</name>
</gene>
<dbReference type="AlphaFoldDB" id="A0A2H3B072"/>
<dbReference type="PANTHER" id="PTHR41814:SF1">
    <property type="entry name" value="CELLULASE"/>
    <property type="match status" value="1"/>
</dbReference>
<dbReference type="SUPFAM" id="SSF48208">
    <property type="entry name" value="Six-hairpin glycosidases"/>
    <property type="match status" value="1"/>
</dbReference>
<keyword evidence="3" id="KW-0326">Glycosidase</keyword>
<evidence type="ECO:0000313" key="3">
    <source>
        <dbReference type="EMBL" id="PBK64329.1"/>
    </source>
</evidence>
<dbReference type="InterPro" id="IPR012341">
    <property type="entry name" value="6hp_glycosidase-like_sf"/>
</dbReference>
<dbReference type="EMBL" id="KZ293452">
    <property type="protein sequence ID" value="PBK64329.1"/>
    <property type="molecule type" value="Genomic_DNA"/>
</dbReference>
<dbReference type="PANTHER" id="PTHR41814">
    <property type="entry name" value="EXPRESSED PROTEIN"/>
    <property type="match status" value="1"/>
</dbReference>
<dbReference type="Gene3D" id="1.50.10.10">
    <property type="match status" value="1"/>
</dbReference>
<name>A0A2H3B072_9AGAR</name>
<dbReference type="GO" id="GO:0016798">
    <property type="term" value="F:hydrolase activity, acting on glycosyl bonds"/>
    <property type="evidence" value="ECO:0007669"/>
    <property type="project" value="UniProtKB-KW"/>
</dbReference>
<feature type="signal peptide" evidence="2">
    <location>
        <begin position="1"/>
        <end position="20"/>
    </location>
</feature>
<proteinExistence type="predicted"/>
<dbReference type="InterPro" id="IPR008928">
    <property type="entry name" value="6-hairpin_glycosidase_sf"/>
</dbReference>
<evidence type="ECO:0000256" key="2">
    <source>
        <dbReference type="SAM" id="SignalP"/>
    </source>
</evidence>
<dbReference type="Pfam" id="PF07470">
    <property type="entry name" value="Glyco_hydro_88"/>
    <property type="match status" value="1"/>
</dbReference>
<dbReference type="GO" id="GO:0005975">
    <property type="term" value="P:carbohydrate metabolic process"/>
    <property type="evidence" value="ECO:0007669"/>
    <property type="project" value="InterPro"/>
</dbReference>
<dbReference type="STRING" id="1076256.A0A2H3B072"/>
<evidence type="ECO:0000313" key="4">
    <source>
        <dbReference type="Proteomes" id="UP000218334"/>
    </source>
</evidence>
<feature type="chain" id="PRO_5013715864" evidence="2">
    <location>
        <begin position="21"/>
        <end position="473"/>
    </location>
</feature>
<keyword evidence="4" id="KW-1185">Reference proteome</keyword>
<organism evidence="3 4">
    <name type="scientific">Armillaria solidipes</name>
    <dbReference type="NCBI Taxonomy" id="1076256"/>
    <lineage>
        <taxon>Eukaryota</taxon>
        <taxon>Fungi</taxon>
        <taxon>Dikarya</taxon>
        <taxon>Basidiomycota</taxon>
        <taxon>Agaricomycotina</taxon>
        <taxon>Agaricomycetes</taxon>
        <taxon>Agaricomycetidae</taxon>
        <taxon>Agaricales</taxon>
        <taxon>Marasmiineae</taxon>
        <taxon>Physalacriaceae</taxon>
        <taxon>Armillaria</taxon>
    </lineage>
</organism>
<protein>
    <submittedName>
        <fullName evidence="3">Six-hairpin glycosidase</fullName>
    </submittedName>
</protein>
<dbReference type="Proteomes" id="UP000218334">
    <property type="component" value="Unassembled WGS sequence"/>
</dbReference>
<keyword evidence="1" id="KW-0378">Hydrolase</keyword>
<keyword evidence="2" id="KW-0732">Signal</keyword>
<reference evidence="4" key="1">
    <citation type="journal article" date="2017" name="Nat. Ecol. Evol.">
        <title>Genome expansion and lineage-specific genetic innovations in the forest pathogenic fungi Armillaria.</title>
        <authorList>
            <person name="Sipos G."/>
            <person name="Prasanna A.N."/>
            <person name="Walter M.C."/>
            <person name="O'Connor E."/>
            <person name="Balint B."/>
            <person name="Krizsan K."/>
            <person name="Kiss B."/>
            <person name="Hess J."/>
            <person name="Varga T."/>
            <person name="Slot J."/>
            <person name="Riley R."/>
            <person name="Boka B."/>
            <person name="Rigling D."/>
            <person name="Barry K."/>
            <person name="Lee J."/>
            <person name="Mihaltcheva S."/>
            <person name="LaButti K."/>
            <person name="Lipzen A."/>
            <person name="Waldron R."/>
            <person name="Moloney N.M."/>
            <person name="Sperisen C."/>
            <person name="Kredics L."/>
            <person name="Vagvoelgyi C."/>
            <person name="Patrignani A."/>
            <person name="Fitzpatrick D."/>
            <person name="Nagy I."/>
            <person name="Doyle S."/>
            <person name="Anderson J.B."/>
            <person name="Grigoriev I.V."/>
            <person name="Gueldener U."/>
            <person name="Muensterkoetter M."/>
            <person name="Nagy L.G."/>
        </authorList>
    </citation>
    <scope>NUCLEOTIDE SEQUENCE [LARGE SCALE GENOMIC DNA]</scope>
    <source>
        <strain evidence="4">28-4</strain>
    </source>
</reference>
<accession>A0A2H3B072</accession>
<dbReference type="InterPro" id="IPR010905">
    <property type="entry name" value="Glyco_hydro_88"/>
</dbReference>